<name>A0A2B7XU94_POLH7</name>
<accession>A0A2B7XU94</accession>
<comment type="caution">
    <text evidence="1">The sequence shown here is derived from an EMBL/GenBank/DDBJ whole genome shotgun (WGS) entry which is preliminary data.</text>
</comment>
<protein>
    <submittedName>
        <fullName evidence="1">Uncharacterized protein</fullName>
    </submittedName>
</protein>
<proteinExistence type="predicted"/>
<keyword evidence="2" id="KW-1185">Reference proteome</keyword>
<dbReference type="AlphaFoldDB" id="A0A2B7XU94"/>
<sequence length="127" mass="14369">MHVLVLTTPSTKQDVDPLYYFDRDIGLLFGRLLVLTGYGYPWTAVGSSLQTISLDELHLNYLDDIKPDDATKTYEATMIFEIDNDNRNSTVTYELRTDPLSSNRLVASMGRIKAILDNCPYLARCTV</sequence>
<gene>
    <name evidence="1" type="ORF">AJ80_06876</name>
</gene>
<reference evidence="1 2" key="1">
    <citation type="submission" date="2017-10" db="EMBL/GenBank/DDBJ databases">
        <title>Comparative genomics in systemic dimorphic fungi from Ajellomycetaceae.</title>
        <authorList>
            <person name="Munoz J.F."/>
            <person name="Mcewen J.G."/>
            <person name="Clay O.K."/>
            <person name="Cuomo C.A."/>
        </authorList>
    </citation>
    <scope>NUCLEOTIDE SEQUENCE [LARGE SCALE GENOMIC DNA]</scope>
    <source>
        <strain evidence="1 2">UAMH7299</strain>
    </source>
</reference>
<dbReference type="EMBL" id="PDNA01000123">
    <property type="protein sequence ID" value="PGH12057.1"/>
    <property type="molecule type" value="Genomic_DNA"/>
</dbReference>
<dbReference type="Proteomes" id="UP000224634">
    <property type="component" value="Unassembled WGS sequence"/>
</dbReference>
<organism evidence="1 2">
    <name type="scientific">Polytolypa hystricis (strain UAMH7299)</name>
    <dbReference type="NCBI Taxonomy" id="1447883"/>
    <lineage>
        <taxon>Eukaryota</taxon>
        <taxon>Fungi</taxon>
        <taxon>Dikarya</taxon>
        <taxon>Ascomycota</taxon>
        <taxon>Pezizomycotina</taxon>
        <taxon>Eurotiomycetes</taxon>
        <taxon>Eurotiomycetidae</taxon>
        <taxon>Onygenales</taxon>
        <taxon>Onygenales incertae sedis</taxon>
        <taxon>Polytolypa</taxon>
    </lineage>
</organism>
<evidence type="ECO:0000313" key="2">
    <source>
        <dbReference type="Proteomes" id="UP000224634"/>
    </source>
</evidence>
<evidence type="ECO:0000313" key="1">
    <source>
        <dbReference type="EMBL" id="PGH12057.1"/>
    </source>
</evidence>